<dbReference type="Proteomes" id="UP001319874">
    <property type="component" value="Chromosome 3"/>
</dbReference>
<evidence type="ECO:0008006" key="3">
    <source>
        <dbReference type="Google" id="ProtNLM"/>
    </source>
</evidence>
<name>A0ABN6JSV4_9BURK</name>
<evidence type="ECO:0000313" key="2">
    <source>
        <dbReference type="Proteomes" id="UP001319874"/>
    </source>
</evidence>
<reference evidence="1 2" key="1">
    <citation type="journal article" date="2022" name="Front. Microbiol.">
        <title>Identification and characterization of a novel class of self-sufficient cytochrome P450 hydroxylase involved in cyclohexanecarboxylate degradation in Paraburkholderia terrae strain KU-64.</title>
        <authorList>
            <person name="Yamamoto T."/>
            <person name="Hasegawa Y."/>
            <person name="Iwaki H."/>
        </authorList>
    </citation>
    <scope>NUCLEOTIDE SEQUENCE [LARGE SCALE GENOMIC DNA]</scope>
    <source>
        <strain evidence="1 2">KU-64</strain>
    </source>
</reference>
<gene>
    <name evidence="1" type="ORF">PTKU64_68940</name>
</gene>
<accession>A0ABN6JSV4</accession>
<sequence length="119" mass="12732">MKAIEHDCASRETLRLSAHEIATPLLLLHASVDLIAATPDVISLREGELVHLVESGKAKLCSRLRTKETPCCGYWAHERQPGPTGGPGLPAETPSFDPACSTPAPTLQYTEYLQAAAPS</sequence>
<keyword evidence="2" id="KW-1185">Reference proteome</keyword>
<protein>
    <recommendedName>
        <fullName evidence="3">Signal transduction histidine kinase dimerisation/phosphoacceptor domain-containing protein</fullName>
    </recommendedName>
</protein>
<dbReference type="EMBL" id="AP024957">
    <property type="protein sequence ID" value="BCZ83219.1"/>
    <property type="molecule type" value="Genomic_DNA"/>
</dbReference>
<proteinExistence type="predicted"/>
<organism evidence="1 2">
    <name type="scientific">Paraburkholderia terrae</name>
    <dbReference type="NCBI Taxonomy" id="311230"/>
    <lineage>
        <taxon>Bacteria</taxon>
        <taxon>Pseudomonadati</taxon>
        <taxon>Pseudomonadota</taxon>
        <taxon>Betaproteobacteria</taxon>
        <taxon>Burkholderiales</taxon>
        <taxon>Burkholderiaceae</taxon>
        <taxon>Paraburkholderia</taxon>
    </lineage>
</organism>
<evidence type="ECO:0000313" key="1">
    <source>
        <dbReference type="EMBL" id="BCZ83219.1"/>
    </source>
</evidence>